<feature type="transmembrane region" description="Helical" evidence="1">
    <location>
        <begin position="67"/>
        <end position="85"/>
    </location>
</feature>
<keyword evidence="3" id="KW-1185">Reference proteome</keyword>
<organism evidence="2 3">
    <name type="scientific">Hymenobacter caeli</name>
    <dbReference type="NCBI Taxonomy" id="2735894"/>
    <lineage>
        <taxon>Bacteria</taxon>
        <taxon>Pseudomonadati</taxon>
        <taxon>Bacteroidota</taxon>
        <taxon>Cytophagia</taxon>
        <taxon>Cytophagales</taxon>
        <taxon>Hymenobacteraceae</taxon>
        <taxon>Hymenobacter</taxon>
    </lineage>
</organism>
<dbReference type="EMBL" id="JABSNP010000001">
    <property type="protein sequence ID" value="NRT17394.1"/>
    <property type="molecule type" value="Genomic_DNA"/>
</dbReference>
<name>A0ABX2FLI6_9BACT</name>
<accession>A0ABX2FLI6</accession>
<keyword evidence="1" id="KW-0472">Membrane</keyword>
<dbReference type="Proteomes" id="UP000779507">
    <property type="component" value="Unassembled WGS sequence"/>
</dbReference>
<evidence type="ECO:0000313" key="2">
    <source>
        <dbReference type="EMBL" id="NRT17394.1"/>
    </source>
</evidence>
<reference evidence="2 3" key="1">
    <citation type="submission" date="2020-05" db="EMBL/GenBank/DDBJ databases">
        <title>Genomic Encyclopedia of Type Strains, Phase IV (KMG-V): Genome sequencing to study the core and pangenomes of soil and plant-associated prokaryotes.</title>
        <authorList>
            <person name="Whitman W."/>
        </authorList>
    </citation>
    <scope>NUCLEOTIDE SEQUENCE [LARGE SCALE GENOMIC DNA]</scope>
    <source>
        <strain evidence="2 3">9A</strain>
    </source>
</reference>
<protein>
    <submittedName>
        <fullName evidence="2">Membrane protein YphA (DoxX/SURF4 family)</fullName>
    </submittedName>
</protein>
<evidence type="ECO:0000313" key="3">
    <source>
        <dbReference type="Proteomes" id="UP000779507"/>
    </source>
</evidence>
<comment type="caution">
    <text evidence="2">The sequence shown here is derived from an EMBL/GenBank/DDBJ whole genome shotgun (WGS) entry which is preliminary data.</text>
</comment>
<evidence type="ECO:0000256" key="1">
    <source>
        <dbReference type="SAM" id="Phobius"/>
    </source>
</evidence>
<gene>
    <name evidence="2" type="ORF">HNP98_000197</name>
</gene>
<dbReference type="RefSeq" id="WP_173808175.1">
    <property type="nucleotide sequence ID" value="NZ_JABSNP010000001.1"/>
</dbReference>
<keyword evidence="1" id="KW-1133">Transmembrane helix</keyword>
<feature type="transmembrane region" description="Helical" evidence="1">
    <location>
        <begin position="32"/>
        <end position="47"/>
    </location>
</feature>
<sequence length="91" mass="9866">MNNWQLASTIFLVLGIAALVIGLLLRFKAGRWVLGLLLVVFFIASLFDDHPDLTGPDADTRPEKASRFLLIAGGICLALTLLISYSHPSVS</sequence>
<keyword evidence="1" id="KW-0812">Transmembrane</keyword>
<feature type="transmembrane region" description="Helical" evidence="1">
    <location>
        <begin position="6"/>
        <end position="25"/>
    </location>
</feature>
<proteinExistence type="predicted"/>